<accession>X0W1M7</accession>
<keyword evidence="1" id="KW-0812">Transmembrane</keyword>
<evidence type="ECO:0000256" key="1">
    <source>
        <dbReference type="SAM" id="Phobius"/>
    </source>
</evidence>
<feature type="transmembrane region" description="Helical" evidence="1">
    <location>
        <begin position="59"/>
        <end position="80"/>
    </location>
</feature>
<dbReference type="AlphaFoldDB" id="X0W1M7"/>
<reference evidence="2" key="1">
    <citation type="journal article" date="2014" name="Front. Microbiol.">
        <title>High frequency of phylogenetically diverse reductive dehalogenase-homologous genes in deep subseafloor sedimentary metagenomes.</title>
        <authorList>
            <person name="Kawai M."/>
            <person name="Futagami T."/>
            <person name="Toyoda A."/>
            <person name="Takaki Y."/>
            <person name="Nishi S."/>
            <person name="Hori S."/>
            <person name="Arai W."/>
            <person name="Tsubouchi T."/>
            <person name="Morono Y."/>
            <person name="Uchiyama I."/>
            <person name="Ito T."/>
            <person name="Fujiyama A."/>
            <person name="Inagaki F."/>
            <person name="Takami H."/>
        </authorList>
    </citation>
    <scope>NUCLEOTIDE SEQUENCE</scope>
    <source>
        <strain evidence="2">Expedition CK06-06</strain>
    </source>
</reference>
<comment type="caution">
    <text evidence="2">The sequence shown here is derived from an EMBL/GenBank/DDBJ whole genome shotgun (WGS) entry which is preliminary data.</text>
</comment>
<protein>
    <submittedName>
        <fullName evidence="2">Uncharacterized protein</fullName>
    </submittedName>
</protein>
<keyword evidence="1" id="KW-0472">Membrane</keyword>
<gene>
    <name evidence="2" type="ORF">S01H1_59077</name>
</gene>
<evidence type="ECO:0000313" key="2">
    <source>
        <dbReference type="EMBL" id="GAG24699.1"/>
    </source>
</evidence>
<sequence length="84" mass="8721">PSPTPTAAAPTVSATPRATATLQIIAPSAALSPPTATPTLSRPQQRQVLPVDPKDWQQAFCYGALATGAVFVLLGIVFGLRRLL</sequence>
<proteinExistence type="predicted"/>
<feature type="non-terminal residue" evidence="2">
    <location>
        <position position="1"/>
    </location>
</feature>
<organism evidence="2">
    <name type="scientific">marine sediment metagenome</name>
    <dbReference type="NCBI Taxonomy" id="412755"/>
    <lineage>
        <taxon>unclassified sequences</taxon>
        <taxon>metagenomes</taxon>
        <taxon>ecological metagenomes</taxon>
    </lineage>
</organism>
<name>X0W1M7_9ZZZZ</name>
<dbReference type="EMBL" id="BARS01038620">
    <property type="protein sequence ID" value="GAG24699.1"/>
    <property type="molecule type" value="Genomic_DNA"/>
</dbReference>
<keyword evidence="1" id="KW-1133">Transmembrane helix</keyword>